<dbReference type="AlphaFoldDB" id="A0AB39HM92"/>
<gene>
    <name evidence="1" type="ORF">AB4Y30_01425</name>
</gene>
<dbReference type="RefSeq" id="WP_368653749.1">
    <property type="nucleotide sequence ID" value="NZ_CP162599.1"/>
</dbReference>
<organism evidence="1">
    <name type="scientific">Ornithinibacillus sp. 4-3</name>
    <dbReference type="NCBI Taxonomy" id="3231488"/>
    <lineage>
        <taxon>Bacteria</taxon>
        <taxon>Bacillati</taxon>
        <taxon>Bacillota</taxon>
        <taxon>Bacilli</taxon>
        <taxon>Bacillales</taxon>
        <taxon>Bacillaceae</taxon>
        <taxon>Ornithinibacillus</taxon>
    </lineage>
</organism>
<reference evidence="1" key="1">
    <citation type="submission" date="2024-07" db="EMBL/GenBank/DDBJ databases">
        <title>Halotolerant mesophilic bacterium Ornithinibacillus sp. 4-3, sp. nov., isolated from soil.</title>
        <authorList>
            <person name="Sidarenka A.V."/>
            <person name="Guliayeva D.E."/>
            <person name="Leanovich S.I."/>
            <person name="Hileuskaya K.S."/>
            <person name="Akhremchuk A.E."/>
            <person name="Sikolenko M.A."/>
            <person name="Valentovich L.N."/>
        </authorList>
    </citation>
    <scope>NUCLEOTIDE SEQUENCE</scope>
    <source>
        <strain evidence="1">4-3</strain>
    </source>
</reference>
<evidence type="ECO:0000313" key="1">
    <source>
        <dbReference type="EMBL" id="XDK33062.1"/>
    </source>
</evidence>
<proteinExistence type="predicted"/>
<protein>
    <submittedName>
        <fullName evidence="1">Uncharacterized protein</fullName>
    </submittedName>
</protein>
<accession>A0AB39HM92</accession>
<name>A0AB39HM92_9BACI</name>
<sequence length="153" mass="18252">MFSISNFIIEGTFFGWINNIRSFEFLEKCTMFFAIYQVGVFAVLTLSDSSRKDSILSIIKIVKLAIVRAEYDMKFDDIEKVRNEFSNDPSIFFTKGSKQDIEEIYMSYMAYLNRTISKNEYQHYLKNKLVNLEHSYEFHELAWRLSFILRIKK</sequence>
<dbReference type="EMBL" id="CP162599">
    <property type="protein sequence ID" value="XDK33062.1"/>
    <property type="molecule type" value="Genomic_DNA"/>
</dbReference>